<dbReference type="Proteomes" id="UP000649739">
    <property type="component" value="Unassembled WGS sequence"/>
</dbReference>
<accession>A0A8J3BDP2</accession>
<proteinExistence type="predicted"/>
<name>A0A8J3BDP2_9ACTN</name>
<gene>
    <name evidence="1" type="ORF">GCM10010123_28450</name>
</gene>
<comment type="caution">
    <text evidence="1">The sequence shown here is derived from an EMBL/GenBank/DDBJ whole genome shotgun (WGS) entry which is preliminary data.</text>
</comment>
<keyword evidence="2" id="KW-1185">Reference proteome</keyword>
<dbReference type="RefSeq" id="WP_189170596.1">
    <property type="nucleotide sequence ID" value="NZ_BMQB01000005.1"/>
</dbReference>
<reference evidence="1" key="1">
    <citation type="journal article" date="2014" name="Int. J. Syst. Evol. Microbiol.">
        <title>Complete genome sequence of Corynebacterium casei LMG S-19264T (=DSM 44701T), isolated from a smear-ripened cheese.</title>
        <authorList>
            <consortium name="US DOE Joint Genome Institute (JGI-PGF)"/>
            <person name="Walter F."/>
            <person name="Albersmeier A."/>
            <person name="Kalinowski J."/>
            <person name="Ruckert C."/>
        </authorList>
    </citation>
    <scope>NUCLEOTIDE SEQUENCE</scope>
    <source>
        <strain evidence="1">JCM 3090</strain>
    </source>
</reference>
<organism evidence="1 2">
    <name type="scientific">Pilimelia anulata</name>
    <dbReference type="NCBI Taxonomy" id="53371"/>
    <lineage>
        <taxon>Bacteria</taxon>
        <taxon>Bacillati</taxon>
        <taxon>Actinomycetota</taxon>
        <taxon>Actinomycetes</taxon>
        <taxon>Micromonosporales</taxon>
        <taxon>Micromonosporaceae</taxon>
        <taxon>Pilimelia</taxon>
    </lineage>
</organism>
<reference evidence="1" key="2">
    <citation type="submission" date="2020-09" db="EMBL/GenBank/DDBJ databases">
        <authorList>
            <person name="Sun Q."/>
            <person name="Ohkuma M."/>
        </authorList>
    </citation>
    <scope>NUCLEOTIDE SEQUENCE</scope>
    <source>
        <strain evidence="1">JCM 3090</strain>
    </source>
</reference>
<dbReference type="EMBL" id="BMQB01000005">
    <property type="protein sequence ID" value="GGJ96747.1"/>
    <property type="molecule type" value="Genomic_DNA"/>
</dbReference>
<protein>
    <submittedName>
        <fullName evidence="1">Uncharacterized protein</fullName>
    </submittedName>
</protein>
<evidence type="ECO:0000313" key="2">
    <source>
        <dbReference type="Proteomes" id="UP000649739"/>
    </source>
</evidence>
<evidence type="ECO:0000313" key="1">
    <source>
        <dbReference type="EMBL" id="GGJ96747.1"/>
    </source>
</evidence>
<sequence>MSNPPHLPASPRATAGRLTPGDIAALYRTIDDLVTLDTIRGSTGLAPRAAAEFRTAAARLGADPRAARDAAAVVAELGEVAAWIAHDADDQPASRRLAGEALLIARRAGDVNMERFLVSHLSMQAAHLGRGTEALALADRALAGGPRSKRVRAMFAVRRARGLALLGDRDAALDALAAARSLLADSVRIEDPQWTWWLHEAELAIHEARIRAAVGDLRGAVDLSARSVAVLPPRQGRDAALYRAWLLHDLVAVGAWSDASGVAGELRARGGAARTARVAGIVARTLALAERAAAPTAVKDALHALAV</sequence>
<dbReference type="AlphaFoldDB" id="A0A8J3BDP2"/>